<dbReference type="AlphaFoldDB" id="A0A2N7S5A2"/>
<organism evidence="2 3">
    <name type="scientific">Glutamicibacter arilaitensis</name>
    <dbReference type="NCBI Taxonomy" id="256701"/>
    <lineage>
        <taxon>Bacteria</taxon>
        <taxon>Bacillati</taxon>
        <taxon>Actinomycetota</taxon>
        <taxon>Actinomycetes</taxon>
        <taxon>Micrococcales</taxon>
        <taxon>Micrococcaceae</taxon>
        <taxon>Glutamicibacter</taxon>
    </lineage>
</organism>
<keyword evidence="1" id="KW-0472">Membrane</keyword>
<feature type="transmembrane region" description="Helical" evidence="1">
    <location>
        <begin position="48"/>
        <end position="70"/>
    </location>
</feature>
<dbReference type="RefSeq" id="WP_102597915.1">
    <property type="nucleotide sequence ID" value="NZ_JABUYH010000004.1"/>
</dbReference>
<keyword evidence="1" id="KW-1133">Transmembrane helix</keyword>
<protein>
    <recommendedName>
        <fullName evidence="4">ATP synthase protein I</fullName>
    </recommendedName>
</protein>
<proteinExistence type="predicted"/>
<keyword evidence="1" id="KW-0812">Transmembrane</keyword>
<feature type="transmembrane region" description="Helical" evidence="1">
    <location>
        <begin position="82"/>
        <end position="105"/>
    </location>
</feature>
<name>A0A2N7S5A2_9MICC</name>
<evidence type="ECO:0000256" key="1">
    <source>
        <dbReference type="SAM" id="Phobius"/>
    </source>
</evidence>
<evidence type="ECO:0000313" key="2">
    <source>
        <dbReference type="EMBL" id="PMQ21314.1"/>
    </source>
</evidence>
<feature type="transmembrane region" description="Helical" evidence="1">
    <location>
        <begin position="111"/>
        <end position="128"/>
    </location>
</feature>
<dbReference type="EMBL" id="PNQX01000001">
    <property type="protein sequence ID" value="PMQ21314.1"/>
    <property type="molecule type" value="Genomic_DNA"/>
</dbReference>
<dbReference type="Proteomes" id="UP000235739">
    <property type="component" value="Unassembled WGS sequence"/>
</dbReference>
<evidence type="ECO:0000313" key="3">
    <source>
        <dbReference type="Proteomes" id="UP000235739"/>
    </source>
</evidence>
<comment type="caution">
    <text evidence="2">The sequence shown here is derived from an EMBL/GenBank/DDBJ whole genome shotgun (WGS) entry which is preliminary data.</text>
</comment>
<sequence length="144" mass="15411">MNSGSARVSASSAPKSIWLPILGLSLVYSLIATAVFFLISWLVADLRYALSGALAAGVVIGFFAIGILIAEAAGRIRHSWAMPAFLGVFVIKVFGIAFVLLNLGLPDWVNRQGFVLAAAISLVAWQVGEVRAFMKARLAIYNEE</sequence>
<accession>A0A2N7S5A2</accession>
<evidence type="ECO:0008006" key="4">
    <source>
        <dbReference type="Google" id="ProtNLM"/>
    </source>
</evidence>
<feature type="transmembrane region" description="Helical" evidence="1">
    <location>
        <begin position="21"/>
        <end position="42"/>
    </location>
</feature>
<reference evidence="2 3" key="1">
    <citation type="journal article" date="2017" name="Elife">
        <title>Extensive horizontal gene transfer in cheese-associated bacteria.</title>
        <authorList>
            <person name="Bonham K.S."/>
            <person name="Wolfe B.E."/>
            <person name="Dutton R.J."/>
        </authorList>
    </citation>
    <scope>NUCLEOTIDE SEQUENCE [LARGE SCALE GENOMIC DNA]</scope>
    <source>
        <strain evidence="2 3">JB182</strain>
    </source>
</reference>
<gene>
    <name evidence="2" type="ORF">CIK84_07095</name>
</gene>